<dbReference type="CDD" id="cd06465">
    <property type="entry name" value="p23_hB-ind1_like"/>
    <property type="match status" value="1"/>
</dbReference>
<dbReference type="STRING" id="88036.D8SZR6"/>
<dbReference type="PROSITE" id="PS51203">
    <property type="entry name" value="CS"/>
    <property type="match status" value="1"/>
</dbReference>
<dbReference type="Pfam" id="PF04969">
    <property type="entry name" value="CS"/>
    <property type="match status" value="1"/>
</dbReference>
<dbReference type="InterPro" id="IPR007052">
    <property type="entry name" value="CS_dom"/>
</dbReference>
<comment type="similarity">
    <text evidence="1">Belongs to the p23/wos2 family.</text>
</comment>
<dbReference type="Gramene" id="EFJ10132">
    <property type="protein sequence ID" value="EFJ10132"/>
    <property type="gene ID" value="SELMODRAFT_128863"/>
</dbReference>
<dbReference type="GO" id="GO:0051131">
    <property type="term" value="P:chaperone-mediated protein complex assembly"/>
    <property type="evidence" value="ECO:0000318"/>
    <property type="project" value="GO_Central"/>
</dbReference>
<reference evidence="3 4" key="1">
    <citation type="journal article" date="2011" name="Science">
        <title>The Selaginella genome identifies genetic changes associated with the evolution of vascular plants.</title>
        <authorList>
            <person name="Banks J.A."/>
            <person name="Nishiyama T."/>
            <person name="Hasebe M."/>
            <person name="Bowman J.L."/>
            <person name="Gribskov M."/>
            <person name="dePamphilis C."/>
            <person name="Albert V.A."/>
            <person name="Aono N."/>
            <person name="Aoyama T."/>
            <person name="Ambrose B.A."/>
            <person name="Ashton N.W."/>
            <person name="Axtell M.J."/>
            <person name="Barker E."/>
            <person name="Barker M.S."/>
            <person name="Bennetzen J.L."/>
            <person name="Bonawitz N.D."/>
            <person name="Chapple C."/>
            <person name="Cheng C."/>
            <person name="Correa L.G."/>
            <person name="Dacre M."/>
            <person name="DeBarry J."/>
            <person name="Dreyer I."/>
            <person name="Elias M."/>
            <person name="Engstrom E.M."/>
            <person name="Estelle M."/>
            <person name="Feng L."/>
            <person name="Finet C."/>
            <person name="Floyd S.K."/>
            <person name="Frommer W.B."/>
            <person name="Fujita T."/>
            <person name="Gramzow L."/>
            <person name="Gutensohn M."/>
            <person name="Harholt J."/>
            <person name="Hattori M."/>
            <person name="Heyl A."/>
            <person name="Hirai T."/>
            <person name="Hiwatashi Y."/>
            <person name="Ishikawa M."/>
            <person name="Iwata M."/>
            <person name="Karol K.G."/>
            <person name="Koehler B."/>
            <person name="Kolukisaoglu U."/>
            <person name="Kubo M."/>
            <person name="Kurata T."/>
            <person name="Lalonde S."/>
            <person name="Li K."/>
            <person name="Li Y."/>
            <person name="Litt A."/>
            <person name="Lyons E."/>
            <person name="Manning G."/>
            <person name="Maruyama T."/>
            <person name="Michael T.P."/>
            <person name="Mikami K."/>
            <person name="Miyazaki S."/>
            <person name="Morinaga S."/>
            <person name="Murata T."/>
            <person name="Mueller-Roeber B."/>
            <person name="Nelson D.R."/>
            <person name="Obara M."/>
            <person name="Oguri Y."/>
            <person name="Olmstead R.G."/>
            <person name="Onodera N."/>
            <person name="Petersen B.L."/>
            <person name="Pils B."/>
            <person name="Prigge M."/>
            <person name="Rensing S.A."/>
            <person name="Riano-Pachon D.M."/>
            <person name="Roberts A.W."/>
            <person name="Sato Y."/>
            <person name="Scheller H.V."/>
            <person name="Schulz B."/>
            <person name="Schulz C."/>
            <person name="Shakirov E.V."/>
            <person name="Shibagaki N."/>
            <person name="Shinohara N."/>
            <person name="Shippen D.E."/>
            <person name="Soerensen I."/>
            <person name="Sotooka R."/>
            <person name="Sugimoto N."/>
            <person name="Sugita M."/>
            <person name="Sumikawa N."/>
            <person name="Tanurdzic M."/>
            <person name="Theissen G."/>
            <person name="Ulvskov P."/>
            <person name="Wakazuki S."/>
            <person name="Weng J.K."/>
            <person name="Willats W.W."/>
            <person name="Wipf D."/>
            <person name="Wolf P.G."/>
            <person name="Yang L."/>
            <person name="Zimmer A.D."/>
            <person name="Zhu Q."/>
            <person name="Mitros T."/>
            <person name="Hellsten U."/>
            <person name="Loque D."/>
            <person name="Otillar R."/>
            <person name="Salamov A."/>
            <person name="Schmutz J."/>
            <person name="Shapiro H."/>
            <person name="Lindquist E."/>
            <person name="Lucas S."/>
            <person name="Rokhsar D."/>
            <person name="Grigoriev I.V."/>
        </authorList>
    </citation>
    <scope>NUCLEOTIDE SEQUENCE [LARGE SCALE GENOMIC DNA]</scope>
</reference>
<dbReference type="AlphaFoldDB" id="D8SZR6"/>
<dbReference type="InParanoid" id="D8SZR6"/>
<dbReference type="EMBL" id="GL377656">
    <property type="protein sequence ID" value="EFJ10132.1"/>
    <property type="molecule type" value="Genomic_DNA"/>
</dbReference>
<keyword evidence="4" id="KW-1185">Reference proteome</keyword>
<dbReference type="FunFam" id="2.60.40.790:FF:000013">
    <property type="entry name" value="Very-long-chain (3R)-3-hydroxyacyl-CoA dehydratase"/>
    <property type="match status" value="1"/>
</dbReference>
<accession>D8SZR6</accession>
<dbReference type="FunCoup" id="D8SZR6">
    <property type="interactions" value="4112"/>
</dbReference>
<dbReference type="GO" id="GO:0101031">
    <property type="term" value="C:protein folding chaperone complex"/>
    <property type="evidence" value="ECO:0007669"/>
    <property type="project" value="UniProtKB-ARBA"/>
</dbReference>
<dbReference type="eggNOG" id="KOG3158">
    <property type="taxonomic scope" value="Eukaryota"/>
</dbReference>
<evidence type="ECO:0000259" key="2">
    <source>
        <dbReference type="PROSITE" id="PS51203"/>
    </source>
</evidence>
<proteinExistence type="inferred from homology"/>
<dbReference type="Proteomes" id="UP000001514">
    <property type="component" value="Unassembled WGS sequence"/>
</dbReference>
<feature type="domain" description="CS" evidence="2">
    <location>
        <begin position="1"/>
        <end position="88"/>
    </location>
</feature>
<name>D8SZR6_SELML</name>
<dbReference type="GO" id="GO:0005634">
    <property type="term" value="C:nucleus"/>
    <property type="evidence" value="ECO:0000318"/>
    <property type="project" value="GO_Central"/>
</dbReference>
<dbReference type="PANTHER" id="PTHR22932">
    <property type="entry name" value="TELOMERASE-BINDING PROTEIN P23 HSP90 CO-CHAPERONE"/>
    <property type="match status" value="1"/>
</dbReference>
<evidence type="ECO:0000313" key="3">
    <source>
        <dbReference type="EMBL" id="EFJ10132.1"/>
    </source>
</evidence>
<organism evidence="4">
    <name type="scientific">Selaginella moellendorffii</name>
    <name type="common">Spikemoss</name>
    <dbReference type="NCBI Taxonomy" id="88036"/>
    <lineage>
        <taxon>Eukaryota</taxon>
        <taxon>Viridiplantae</taxon>
        <taxon>Streptophyta</taxon>
        <taxon>Embryophyta</taxon>
        <taxon>Tracheophyta</taxon>
        <taxon>Lycopodiopsida</taxon>
        <taxon>Selaginellales</taxon>
        <taxon>Selaginellaceae</taxon>
        <taxon>Selaginella</taxon>
    </lineage>
</organism>
<dbReference type="GO" id="GO:0051879">
    <property type="term" value="F:Hsp90 protein binding"/>
    <property type="evidence" value="ECO:0000318"/>
    <property type="project" value="GO_Central"/>
</dbReference>
<dbReference type="GO" id="GO:0006457">
    <property type="term" value="P:protein folding"/>
    <property type="evidence" value="ECO:0000318"/>
    <property type="project" value="GO_Central"/>
</dbReference>
<dbReference type="Gene3D" id="2.60.40.790">
    <property type="match status" value="1"/>
</dbReference>
<dbReference type="InterPro" id="IPR008978">
    <property type="entry name" value="HSP20-like_chaperone"/>
</dbReference>
<dbReference type="SUPFAM" id="SSF49764">
    <property type="entry name" value="HSP20-like chaperones"/>
    <property type="match status" value="1"/>
</dbReference>
<protein>
    <recommendedName>
        <fullName evidence="2">CS domain-containing protein</fullName>
    </recommendedName>
</protein>
<dbReference type="OMA" id="PACICTH"/>
<dbReference type="KEGG" id="smo:SELMODRAFT_128863"/>
<feature type="non-terminal residue" evidence="3">
    <location>
        <position position="1"/>
    </location>
</feature>
<dbReference type="GO" id="GO:0051087">
    <property type="term" value="F:protein-folding chaperone binding"/>
    <property type="evidence" value="ECO:0000318"/>
    <property type="project" value="GO_Central"/>
</dbReference>
<sequence>RHPEIVWAQRSDKLFLTVELPDAVDPSVELQPDGRFVFRAAAADSAPYEASLELYGSVSVEESKVNVGSRHTLCIIHKQEQGWWKRLLKSEGKMPPYVKVDWNKWIDEDEEADSKGHGICLFLLFFIRDDRADFLDFFSCVSDG</sequence>
<dbReference type="PANTHER" id="PTHR22932:SF23">
    <property type="entry name" value="CS DOMAIN-CONTAINING PROTEIN"/>
    <property type="match status" value="1"/>
</dbReference>
<dbReference type="InterPro" id="IPR045250">
    <property type="entry name" value="p23-like"/>
</dbReference>
<gene>
    <name evidence="3" type="ORF">SELMODRAFT_128863</name>
</gene>
<evidence type="ECO:0000256" key="1">
    <source>
        <dbReference type="ARBA" id="ARBA00025733"/>
    </source>
</evidence>
<dbReference type="HOGENOM" id="CLU_078883_3_1_1"/>
<dbReference type="GO" id="GO:0005829">
    <property type="term" value="C:cytosol"/>
    <property type="evidence" value="ECO:0000318"/>
    <property type="project" value="GO_Central"/>
</dbReference>
<dbReference type="OrthoDB" id="1564555at2759"/>
<evidence type="ECO:0000313" key="4">
    <source>
        <dbReference type="Proteomes" id="UP000001514"/>
    </source>
</evidence>